<evidence type="ECO:0000313" key="17">
    <source>
        <dbReference type="Proteomes" id="UP000295788"/>
    </source>
</evidence>
<dbReference type="NCBIfam" id="TIGR00418">
    <property type="entry name" value="thrS"/>
    <property type="match status" value="1"/>
</dbReference>
<dbReference type="GO" id="GO:0016740">
    <property type="term" value="F:transferase activity"/>
    <property type="evidence" value="ECO:0007669"/>
    <property type="project" value="UniProtKB-ARBA"/>
</dbReference>
<feature type="binding site" evidence="13">
    <location>
        <position position="550"/>
    </location>
    <ligand>
        <name>Zn(2+)</name>
        <dbReference type="ChEBI" id="CHEBI:29105"/>
        <note>catalytic</note>
    </ligand>
</feature>
<feature type="binding site" evidence="13">
    <location>
        <position position="374"/>
    </location>
    <ligand>
        <name>Zn(2+)</name>
        <dbReference type="ChEBI" id="CHEBI:29105"/>
        <note>catalytic</note>
    </ligand>
</feature>
<feature type="binding site" evidence="13">
    <location>
        <position position="425"/>
    </location>
    <ligand>
        <name>Zn(2+)</name>
        <dbReference type="ChEBI" id="CHEBI:29105"/>
        <note>catalytic</note>
    </ligand>
</feature>
<evidence type="ECO:0000256" key="5">
    <source>
        <dbReference type="ARBA" id="ARBA00022723"/>
    </source>
</evidence>
<dbReference type="SUPFAM" id="SSF81271">
    <property type="entry name" value="TGS-like"/>
    <property type="match status" value="1"/>
</dbReference>
<evidence type="ECO:0000256" key="10">
    <source>
        <dbReference type="ARBA" id="ARBA00022917"/>
    </source>
</evidence>
<dbReference type="SUPFAM" id="SSF55186">
    <property type="entry name" value="ThrRS/AlaRS common domain"/>
    <property type="match status" value="1"/>
</dbReference>
<dbReference type="PANTHER" id="PTHR11451:SF44">
    <property type="entry name" value="THREONINE--TRNA LIGASE, CHLOROPLASTIC_MITOCHONDRIAL 2"/>
    <property type="match status" value="1"/>
</dbReference>
<dbReference type="SUPFAM" id="SSF55681">
    <property type="entry name" value="Class II aaRS and biotin synthetases"/>
    <property type="match status" value="1"/>
</dbReference>
<dbReference type="Gene3D" id="3.30.54.20">
    <property type="match status" value="1"/>
</dbReference>
<dbReference type="InterPro" id="IPR004154">
    <property type="entry name" value="Anticodon-bd"/>
</dbReference>
<evidence type="ECO:0000256" key="9">
    <source>
        <dbReference type="ARBA" id="ARBA00022884"/>
    </source>
</evidence>
<dbReference type="Gene3D" id="3.30.980.10">
    <property type="entry name" value="Threonyl-trna Synthetase, Chain A, domain 2"/>
    <property type="match status" value="1"/>
</dbReference>
<organism evidence="16 17">
    <name type="scientific">Tepidibacillus fermentans</name>
    <dbReference type="NCBI Taxonomy" id="1281767"/>
    <lineage>
        <taxon>Bacteria</taxon>
        <taxon>Bacillati</taxon>
        <taxon>Bacillota</taxon>
        <taxon>Bacilli</taxon>
        <taxon>Bacillales</taxon>
        <taxon>Bacillaceae</taxon>
        <taxon>Tepidibacillus</taxon>
    </lineage>
</organism>
<dbReference type="InterPro" id="IPR018163">
    <property type="entry name" value="Thr/Ala-tRNA-synth_IIc_edit"/>
</dbReference>
<keyword evidence="2 13" id="KW-0963">Cytoplasm</keyword>
<gene>
    <name evidence="13" type="primary">thrS</name>
    <name evidence="16" type="ORF">EDD72_10478</name>
</gene>
<dbReference type="PROSITE" id="PS50862">
    <property type="entry name" value="AA_TRNA_LIGASE_II"/>
    <property type="match status" value="1"/>
</dbReference>
<dbReference type="GO" id="GO:0005737">
    <property type="term" value="C:cytoplasm"/>
    <property type="evidence" value="ECO:0007669"/>
    <property type="project" value="UniProtKB-SubCell"/>
</dbReference>
<dbReference type="InterPro" id="IPR047246">
    <property type="entry name" value="ThrRS_anticodon"/>
</dbReference>
<dbReference type="CDD" id="cd00771">
    <property type="entry name" value="ThrRS_core"/>
    <property type="match status" value="1"/>
</dbReference>
<dbReference type="FunFam" id="3.30.930.10:FF:000002">
    <property type="entry name" value="Threonine--tRNA ligase"/>
    <property type="match status" value="1"/>
</dbReference>
<dbReference type="FunFam" id="3.40.50.800:FF:000001">
    <property type="entry name" value="Threonine--tRNA ligase"/>
    <property type="match status" value="1"/>
</dbReference>
<dbReference type="HAMAP" id="MF_00184">
    <property type="entry name" value="Thr_tRNA_synth"/>
    <property type="match status" value="1"/>
</dbReference>
<comment type="subcellular location">
    <subcellularLocation>
        <location evidence="13">Cytoplasm</location>
    </subcellularLocation>
</comment>
<evidence type="ECO:0000256" key="2">
    <source>
        <dbReference type="ARBA" id="ARBA00022490"/>
    </source>
</evidence>
<dbReference type="Gene3D" id="3.10.20.30">
    <property type="match status" value="1"/>
</dbReference>
<dbReference type="FunFam" id="3.10.20.30:FF:000005">
    <property type="entry name" value="Threonine--tRNA ligase"/>
    <property type="match status" value="1"/>
</dbReference>
<name>A0A4R3KJ93_9BACI</name>
<comment type="caution">
    <text evidence="16">The sequence shown here is derived from an EMBL/GenBank/DDBJ whole genome shotgun (WGS) entry which is preliminary data.</text>
</comment>
<dbReference type="Gene3D" id="3.40.50.800">
    <property type="entry name" value="Anticodon-binding domain"/>
    <property type="match status" value="1"/>
</dbReference>
<dbReference type="CDD" id="cd01667">
    <property type="entry name" value="TGS_ThrRS"/>
    <property type="match status" value="1"/>
</dbReference>
<dbReference type="Gene3D" id="3.30.930.10">
    <property type="entry name" value="Bira Bifunctional Protein, Domain 2"/>
    <property type="match status" value="1"/>
</dbReference>
<sequence>MYRFLFTHLNRIWVEPRHDRPIGMIRVFFVYNTKKGVKEMDNIKITLPDGSVKEYERGITTEQIAESISPSLKKKAVAGKVNGKLVDLYIPIEEDATLEVVTLDSEDGLEVYRHSSAHLLAQAVNRLYPGTKFGIGPVIEDGFYYDMDVPVTLSSEDLEKIENEMKKIIKEDLPIRRRVVSREEALRIFNEIGDNLKLEIIEELPEDAEISIYEQGEFFDLCRGPHLPSTGKIKAIKLLNVAGAYWKGDSSRQMLQRVYGTSFPKESQLEEYLHFLEEAKKRDHRKLGRELELFMFSEEAPGMPFYLEKGMIIRNELENFSRKLQERAGYKEVRTPLMMNQRLWEQSGHWDHYHENMYFTEVDDTKFALKPMNCPGHMLIYKSQLHSYRDLPLRIAEFGQVHRHELSGALNGMMRVRTFTQDDAHIFVRPDQIESEIKNVISLIDQIYGVFGFDYRVELSTRPEDSMGSDELWEQAETALKNVLDHLGMDYVINEGDGAFYGPKIDFHILDALKRSWQLATIQLDFQMPEKFDLHYIAEDNSRHRPVVIHRAIMGSIDRFIGIITEHFAGAFPVWLAPVQVKLLPIAEPHIEYANEVYKKMREYGIRVQVDARNEKIGYKIREAQLHKVPYMLVIGDKEVENGTLSVRKRGHGDLGAKPVDEVIAQIVEEIKSKAR</sequence>
<comment type="subunit">
    <text evidence="13">Homodimer.</text>
</comment>
<dbReference type="Proteomes" id="UP000295788">
    <property type="component" value="Unassembled WGS sequence"/>
</dbReference>
<feature type="domain" description="Aminoacyl-transfer RNA synthetases class-II family profile" evidence="14">
    <location>
        <begin position="310"/>
        <end position="573"/>
    </location>
</feature>
<comment type="similarity">
    <text evidence="1 13">Belongs to the class-II aminoacyl-tRNA synthetase family.</text>
</comment>
<dbReference type="Pfam" id="PF02824">
    <property type="entry name" value="TGS"/>
    <property type="match status" value="1"/>
</dbReference>
<keyword evidence="17" id="KW-1185">Reference proteome</keyword>
<dbReference type="FunFam" id="3.30.980.10:FF:000005">
    <property type="entry name" value="Threonyl-tRNA synthetase, mitochondrial"/>
    <property type="match status" value="1"/>
</dbReference>
<evidence type="ECO:0000259" key="15">
    <source>
        <dbReference type="PROSITE" id="PS51880"/>
    </source>
</evidence>
<dbReference type="Pfam" id="PF00587">
    <property type="entry name" value="tRNA-synt_2b"/>
    <property type="match status" value="1"/>
</dbReference>
<dbReference type="InterPro" id="IPR033728">
    <property type="entry name" value="ThrRS_core"/>
</dbReference>
<dbReference type="InterPro" id="IPR036621">
    <property type="entry name" value="Anticodon-bd_dom_sf"/>
</dbReference>
<dbReference type="InterPro" id="IPR012676">
    <property type="entry name" value="TGS-like"/>
</dbReference>
<dbReference type="SUPFAM" id="SSF52954">
    <property type="entry name" value="Class II aaRS ABD-related"/>
    <property type="match status" value="1"/>
</dbReference>
<dbReference type="SMART" id="SM00863">
    <property type="entry name" value="tRNA_SAD"/>
    <property type="match status" value="1"/>
</dbReference>
<evidence type="ECO:0000256" key="12">
    <source>
        <dbReference type="ARBA" id="ARBA00049515"/>
    </source>
</evidence>
<dbReference type="InterPro" id="IPR004095">
    <property type="entry name" value="TGS"/>
</dbReference>
<dbReference type="FunFam" id="3.30.54.20:FF:000002">
    <property type="entry name" value="Threonine--tRNA ligase"/>
    <property type="match status" value="1"/>
</dbReference>
<evidence type="ECO:0000256" key="1">
    <source>
        <dbReference type="ARBA" id="ARBA00008226"/>
    </source>
</evidence>
<dbReference type="GO" id="GO:0004829">
    <property type="term" value="F:threonine-tRNA ligase activity"/>
    <property type="evidence" value="ECO:0007669"/>
    <property type="project" value="UniProtKB-UniRule"/>
</dbReference>
<evidence type="ECO:0000256" key="3">
    <source>
        <dbReference type="ARBA" id="ARBA00022555"/>
    </source>
</evidence>
<evidence type="ECO:0000256" key="6">
    <source>
        <dbReference type="ARBA" id="ARBA00022741"/>
    </source>
</evidence>
<dbReference type="InterPro" id="IPR002320">
    <property type="entry name" value="Thr-tRNA-ligase_IIa"/>
</dbReference>
<evidence type="ECO:0000256" key="8">
    <source>
        <dbReference type="ARBA" id="ARBA00022840"/>
    </source>
</evidence>
<keyword evidence="8 13" id="KW-0067">ATP-binding</keyword>
<evidence type="ECO:0000313" key="16">
    <source>
        <dbReference type="EMBL" id="TCS83529.1"/>
    </source>
</evidence>
<evidence type="ECO:0000259" key="14">
    <source>
        <dbReference type="PROSITE" id="PS50862"/>
    </source>
</evidence>
<dbReference type="PRINTS" id="PR01047">
    <property type="entry name" value="TRNASYNTHTHR"/>
</dbReference>
<keyword evidence="4 13" id="KW-0436">Ligase</keyword>
<keyword evidence="3 13" id="KW-0820">tRNA-binding</keyword>
<dbReference type="GO" id="GO:0000049">
    <property type="term" value="F:tRNA binding"/>
    <property type="evidence" value="ECO:0007669"/>
    <property type="project" value="UniProtKB-KW"/>
</dbReference>
<keyword evidence="7 13" id="KW-0862">Zinc</keyword>
<evidence type="ECO:0000256" key="7">
    <source>
        <dbReference type="ARBA" id="ARBA00022833"/>
    </source>
</evidence>
<dbReference type="InterPro" id="IPR045864">
    <property type="entry name" value="aa-tRNA-synth_II/BPL/LPL"/>
</dbReference>
<evidence type="ECO:0000256" key="11">
    <source>
        <dbReference type="ARBA" id="ARBA00023146"/>
    </source>
</evidence>
<keyword evidence="6 13" id="KW-0547">Nucleotide-binding</keyword>
<reference evidence="16 17" key="1">
    <citation type="submission" date="2019-03" db="EMBL/GenBank/DDBJ databases">
        <title>Genomic Encyclopedia of Type Strains, Phase IV (KMG-IV): sequencing the most valuable type-strain genomes for metagenomic binning, comparative biology and taxonomic classification.</title>
        <authorList>
            <person name="Goeker M."/>
        </authorList>
    </citation>
    <scope>NUCLEOTIDE SEQUENCE [LARGE SCALE GENOMIC DNA]</scope>
    <source>
        <strain evidence="16 17">DSM 23802</strain>
    </source>
</reference>
<dbReference type="Pfam" id="PF03129">
    <property type="entry name" value="HGTP_anticodon"/>
    <property type="match status" value="1"/>
</dbReference>
<dbReference type="InterPro" id="IPR006195">
    <property type="entry name" value="aa-tRNA-synth_II"/>
</dbReference>
<dbReference type="AlphaFoldDB" id="A0A4R3KJ93"/>
<dbReference type="GO" id="GO:0140096">
    <property type="term" value="F:catalytic activity, acting on a protein"/>
    <property type="evidence" value="ECO:0007669"/>
    <property type="project" value="UniProtKB-ARBA"/>
</dbReference>
<evidence type="ECO:0000256" key="13">
    <source>
        <dbReference type="HAMAP-Rule" id="MF_00184"/>
    </source>
</evidence>
<keyword evidence="10 13" id="KW-0648">Protein biosynthesis</keyword>
<dbReference type="Pfam" id="PF07973">
    <property type="entry name" value="tRNA_SAD"/>
    <property type="match status" value="1"/>
</dbReference>
<dbReference type="GO" id="GO:0006435">
    <property type="term" value="P:threonyl-tRNA aminoacylation"/>
    <property type="evidence" value="ECO:0007669"/>
    <property type="project" value="UniProtKB-UniRule"/>
</dbReference>
<keyword evidence="9 13" id="KW-0694">RNA-binding</keyword>
<dbReference type="EMBL" id="SMAB01000004">
    <property type="protein sequence ID" value="TCS83529.1"/>
    <property type="molecule type" value="Genomic_DNA"/>
</dbReference>
<accession>A0A4R3KJ93</accession>
<dbReference type="PROSITE" id="PS51880">
    <property type="entry name" value="TGS"/>
    <property type="match status" value="1"/>
</dbReference>
<dbReference type="CDD" id="cd00860">
    <property type="entry name" value="ThrRS_anticodon"/>
    <property type="match status" value="1"/>
</dbReference>
<comment type="catalytic activity">
    <reaction evidence="12 13">
        <text>tRNA(Thr) + L-threonine + ATP = L-threonyl-tRNA(Thr) + AMP + diphosphate + H(+)</text>
        <dbReference type="Rhea" id="RHEA:24624"/>
        <dbReference type="Rhea" id="RHEA-COMP:9670"/>
        <dbReference type="Rhea" id="RHEA-COMP:9704"/>
        <dbReference type="ChEBI" id="CHEBI:15378"/>
        <dbReference type="ChEBI" id="CHEBI:30616"/>
        <dbReference type="ChEBI" id="CHEBI:33019"/>
        <dbReference type="ChEBI" id="CHEBI:57926"/>
        <dbReference type="ChEBI" id="CHEBI:78442"/>
        <dbReference type="ChEBI" id="CHEBI:78534"/>
        <dbReference type="ChEBI" id="CHEBI:456215"/>
        <dbReference type="EC" id="6.1.1.3"/>
    </reaction>
</comment>
<dbReference type="InterPro" id="IPR012675">
    <property type="entry name" value="Beta-grasp_dom_sf"/>
</dbReference>
<evidence type="ECO:0000256" key="4">
    <source>
        <dbReference type="ARBA" id="ARBA00022598"/>
    </source>
</evidence>
<feature type="domain" description="TGS" evidence="15">
    <location>
        <begin position="39"/>
        <end position="102"/>
    </location>
</feature>
<keyword evidence="5 13" id="KW-0479">Metal-binding</keyword>
<dbReference type="InterPro" id="IPR012947">
    <property type="entry name" value="tRNA_SAD"/>
</dbReference>
<dbReference type="PANTHER" id="PTHR11451">
    <property type="entry name" value="THREONINE-TRNA LIGASE"/>
    <property type="match status" value="1"/>
</dbReference>
<comment type="caution">
    <text evidence="13">Lacks conserved residue(s) required for the propagation of feature annotation.</text>
</comment>
<dbReference type="InterPro" id="IPR002314">
    <property type="entry name" value="aa-tRNA-synt_IIb"/>
</dbReference>
<proteinExistence type="inferred from homology"/>
<keyword evidence="11 13" id="KW-0030">Aminoacyl-tRNA synthetase</keyword>
<dbReference type="GO" id="GO:0046872">
    <property type="term" value="F:metal ion binding"/>
    <property type="evidence" value="ECO:0007669"/>
    <property type="project" value="UniProtKB-KW"/>
</dbReference>
<dbReference type="GO" id="GO:0005524">
    <property type="term" value="F:ATP binding"/>
    <property type="evidence" value="ECO:0007669"/>
    <property type="project" value="UniProtKB-UniRule"/>
</dbReference>
<protein>
    <recommendedName>
        <fullName evidence="13">Threonine--tRNA ligase</fullName>
        <ecNumber evidence="13">6.1.1.3</ecNumber>
    </recommendedName>
    <alternativeName>
        <fullName evidence="13">Threonyl-tRNA synthetase</fullName>
        <shortName evidence="13">ThrRS</shortName>
    </alternativeName>
</protein>
<comment type="cofactor">
    <cofactor evidence="13">
        <name>Zn(2+)</name>
        <dbReference type="ChEBI" id="CHEBI:29105"/>
    </cofactor>
    <text evidence="13">Binds 1 zinc ion per subunit.</text>
</comment>
<dbReference type="EC" id="6.1.1.3" evidence="13"/>